<dbReference type="GO" id="GO:0005524">
    <property type="term" value="F:ATP binding"/>
    <property type="evidence" value="ECO:0007669"/>
    <property type="project" value="UniProtKB-UniRule"/>
</dbReference>
<dbReference type="InterPro" id="IPR000212">
    <property type="entry name" value="DNA_helicase_UvrD/REP"/>
</dbReference>
<dbReference type="AlphaFoldDB" id="A0A5C8NRR8"/>
<dbReference type="InterPro" id="IPR014016">
    <property type="entry name" value="UvrD-like_ATP-bd"/>
</dbReference>
<feature type="domain" description="UvrD-like helicase ATP-binding" evidence="7">
    <location>
        <begin position="20"/>
        <end position="310"/>
    </location>
</feature>
<keyword evidence="9" id="KW-1185">Reference proteome</keyword>
<evidence type="ECO:0000256" key="6">
    <source>
        <dbReference type="PROSITE-ProRule" id="PRU00560"/>
    </source>
</evidence>
<sequence>MHNITDEDIKWAEEVLLPHGSSFDEQRRQVIKCLTSKDILACPGSGKTTTLLAKLLILERKLPLKNNKGICVLTHTNVAIDEIKDKIGNLNSRLFNYPNNFSTIQSFVNRYLAIPAYQYFFKKDIHIIDNEYYKNEFYKEFNKVNKRYRVNIIKRAAYSPVHTQLRLDYHEDNLVIMWGSTPLEQIYRKETDTYKILSSLKKRLLHGGILTFQEALAIAQEYIKTFPEIKRLFSARFKYLFIDEMQDTSYDQQLIIQSLFDTDKVVTQYYGDRNQAIYEGNSSNEAENFIQEEHLSLDNSLRFSQSIANSIKTMCVSPQDLKGNETIRELRPTIIKFNKENINGVLPIFGELIVKNELTQEGNRTFKAIGRVTFNSDSEKIVIPSYYPSFKKREKSPSEKANTFHEYISLLNDLNSISANDYREILIKCFLNFLRHLNIKIESRYFTEKSLIDYLDRNSQEGFIRIEKLITEWTLKIHSGINIETDIRDFLCNELLPHFNVTVSEEMFSSFFNTDFNGSNAELKKEEIFQKQSNYQYISDNGENVLINIDTIHGVKGETHTATLYLETFSYGYEFDESKIIDYLKRNHKKPKKIQEKMLKLAYVGMSRPSHLLCVAIREEALEGHEGELIDLGWDIVESPKMQEDKEHKAVISQT</sequence>
<dbReference type="SUPFAM" id="SSF52540">
    <property type="entry name" value="P-loop containing nucleoside triphosphate hydrolases"/>
    <property type="match status" value="1"/>
</dbReference>
<gene>
    <name evidence="8" type="ORF">FHP05_10160</name>
</gene>
<proteinExistence type="predicted"/>
<name>A0A5C8NRR8_9BACI</name>
<protein>
    <submittedName>
        <fullName evidence="8">ATP-dependent helicase</fullName>
    </submittedName>
</protein>
<keyword evidence="4 6" id="KW-0067">ATP-binding</keyword>
<evidence type="ECO:0000256" key="2">
    <source>
        <dbReference type="ARBA" id="ARBA00022801"/>
    </source>
</evidence>
<dbReference type="PANTHER" id="PTHR11070:SF2">
    <property type="entry name" value="ATP-DEPENDENT DNA HELICASE SRS2"/>
    <property type="match status" value="1"/>
</dbReference>
<comment type="caution">
    <text evidence="8">The sequence shown here is derived from an EMBL/GenBank/DDBJ whole genome shotgun (WGS) entry which is preliminary data.</text>
</comment>
<dbReference type="GO" id="GO:0000725">
    <property type="term" value="P:recombinational repair"/>
    <property type="evidence" value="ECO:0007669"/>
    <property type="project" value="TreeGrafter"/>
</dbReference>
<keyword evidence="1 6" id="KW-0547">Nucleotide-binding</keyword>
<dbReference type="GO" id="GO:0016787">
    <property type="term" value="F:hydrolase activity"/>
    <property type="evidence" value="ECO:0007669"/>
    <property type="project" value="UniProtKB-UniRule"/>
</dbReference>
<keyword evidence="3 6" id="KW-0347">Helicase</keyword>
<dbReference type="InterPro" id="IPR013986">
    <property type="entry name" value="DExx_box_DNA_helicase_dom_sf"/>
</dbReference>
<evidence type="ECO:0000256" key="4">
    <source>
        <dbReference type="ARBA" id="ARBA00022840"/>
    </source>
</evidence>
<dbReference type="OrthoDB" id="9765670at2"/>
<dbReference type="RefSeq" id="WP_147667902.1">
    <property type="nucleotide sequence ID" value="NZ_VDUW01000006.1"/>
</dbReference>
<feature type="binding site" evidence="6">
    <location>
        <begin position="41"/>
        <end position="48"/>
    </location>
    <ligand>
        <name>ATP</name>
        <dbReference type="ChEBI" id="CHEBI:30616"/>
    </ligand>
</feature>
<dbReference type="Proteomes" id="UP000321574">
    <property type="component" value="Unassembled WGS sequence"/>
</dbReference>
<evidence type="ECO:0000259" key="7">
    <source>
        <dbReference type="PROSITE" id="PS51198"/>
    </source>
</evidence>
<evidence type="ECO:0000256" key="3">
    <source>
        <dbReference type="ARBA" id="ARBA00022806"/>
    </source>
</evidence>
<evidence type="ECO:0000256" key="5">
    <source>
        <dbReference type="ARBA" id="ARBA00023125"/>
    </source>
</evidence>
<dbReference type="Gene3D" id="1.10.10.160">
    <property type="match status" value="1"/>
</dbReference>
<evidence type="ECO:0000313" key="9">
    <source>
        <dbReference type="Proteomes" id="UP000321574"/>
    </source>
</evidence>
<evidence type="ECO:0000256" key="1">
    <source>
        <dbReference type="ARBA" id="ARBA00022741"/>
    </source>
</evidence>
<dbReference type="PROSITE" id="PS51198">
    <property type="entry name" value="UVRD_HELICASE_ATP_BIND"/>
    <property type="match status" value="1"/>
</dbReference>
<evidence type="ECO:0000313" key="8">
    <source>
        <dbReference type="EMBL" id="TXL64042.1"/>
    </source>
</evidence>
<dbReference type="PANTHER" id="PTHR11070">
    <property type="entry name" value="UVRD / RECB / PCRA DNA HELICASE FAMILY MEMBER"/>
    <property type="match status" value="1"/>
</dbReference>
<keyword evidence="5" id="KW-0238">DNA-binding</keyword>
<dbReference type="EMBL" id="VDUW01000006">
    <property type="protein sequence ID" value="TXL64042.1"/>
    <property type="molecule type" value="Genomic_DNA"/>
</dbReference>
<accession>A0A5C8NRR8</accession>
<reference evidence="8 9" key="1">
    <citation type="submission" date="2019-06" db="EMBL/GenBank/DDBJ databases">
        <title>Cerasibacillus sp. nov., isolated from maize field.</title>
        <authorList>
            <person name="Lin S.-Y."/>
            <person name="Tsai C.-F."/>
            <person name="Young C.-C."/>
        </authorList>
    </citation>
    <scope>NUCLEOTIDE SEQUENCE [LARGE SCALE GENOMIC DNA]</scope>
    <source>
        <strain evidence="8 9">CC-CFT480</strain>
    </source>
</reference>
<keyword evidence="2 6" id="KW-0378">Hydrolase</keyword>
<organism evidence="8 9">
    <name type="scientific">Cerasibacillus terrae</name>
    <dbReference type="NCBI Taxonomy" id="2498845"/>
    <lineage>
        <taxon>Bacteria</taxon>
        <taxon>Bacillati</taxon>
        <taxon>Bacillota</taxon>
        <taxon>Bacilli</taxon>
        <taxon>Bacillales</taxon>
        <taxon>Bacillaceae</taxon>
        <taxon>Cerasibacillus</taxon>
    </lineage>
</organism>
<dbReference type="GO" id="GO:0003677">
    <property type="term" value="F:DNA binding"/>
    <property type="evidence" value="ECO:0007669"/>
    <property type="project" value="UniProtKB-KW"/>
</dbReference>
<dbReference type="InterPro" id="IPR027417">
    <property type="entry name" value="P-loop_NTPase"/>
</dbReference>
<dbReference type="GO" id="GO:0043138">
    <property type="term" value="F:3'-5' DNA helicase activity"/>
    <property type="evidence" value="ECO:0007669"/>
    <property type="project" value="TreeGrafter"/>
</dbReference>
<dbReference type="Pfam" id="PF00580">
    <property type="entry name" value="UvrD-helicase"/>
    <property type="match status" value="1"/>
</dbReference>
<dbReference type="Gene3D" id="3.40.50.300">
    <property type="entry name" value="P-loop containing nucleotide triphosphate hydrolases"/>
    <property type="match status" value="1"/>
</dbReference>